<dbReference type="RefSeq" id="WP_121160275.1">
    <property type="nucleotide sequence ID" value="NZ_RBKT01000001.1"/>
</dbReference>
<proteinExistence type="predicted"/>
<dbReference type="Gene3D" id="3.90.1200.10">
    <property type="match status" value="1"/>
</dbReference>
<organism evidence="1 2">
    <name type="scientific">Micromonospora pisi</name>
    <dbReference type="NCBI Taxonomy" id="589240"/>
    <lineage>
        <taxon>Bacteria</taxon>
        <taxon>Bacillati</taxon>
        <taxon>Actinomycetota</taxon>
        <taxon>Actinomycetes</taxon>
        <taxon>Micromonosporales</taxon>
        <taxon>Micromonosporaceae</taxon>
        <taxon>Micromonospora</taxon>
    </lineage>
</organism>
<gene>
    <name evidence="1" type="ORF">BDK92_6684</name>
</gene>
<evidence type="ECO:0000313" key="2">
    <source>
        <dbReference type="Proteomes" id="UP000277671"/>
    </source>
</evidence>
<dbReference type="AlphaFoldDB" id="A0A495JTC0"/>
<dbReference type="Proteomes" id="UP000277671">
    <property type="component" value="Unassembled WGS sequence"/>
</dbReference>
<reference evidence="1 2" key="1">
    <citation type="submission" date="2018-10" db="EMBL/GenBank/DDBJ databases">
        <title>Sequencing the genomes of 1000 actinobacteria strains.</title>
        <authorList>
            <person name="Klenk H.-P."/>
        </authorList>
    </citation>
    <scope>NUCLEOTIDE SEQUENCE [LARGE SCALE GENOMIC DNA]</scope>
    <source>
        <strain evidence="1 2">DSM 45175</strain>
    </source>
</reference>
<accession>A0A495JTC0</accession>
<keyword evidence="2" id="KW-1185">Reference proteome</keyword>
<comment type="caution">
    <text evidence="1">The sequence shown here is derived from an EMBL/GenBank/DDBJ whole genome shotgun (WGS) entry which is preliminary data.</text>
</comment>
<name>A0A495JTC0_9ACTN</name>
<keyword evidence="1" id="KW-0808">Transferase</keyword>
<dbReference type="GO" id="GO:0016301">
    <property type="term" value="F:kinase activity"/>
    <property type="evidence" value="ECO:0007669"/>
    <property type="project" value="UniProtKB-KW"/>
</dbReference>
<dbReference type="GO" id="GO:0019748">
    <property type="term" value="P:secondary metabolic process"/>
    <property type="evidence" value="ECO:0007669"/>
    <property type="project" value="InterPro"/>
</dbReference>
<dbReference type="GO" id="GO:0016773">
    <property type="term" value="F:phosphotransferase activity, alcohol group as acceptor"/>
    <property type="evidence" value="ECO:0007669"/>
    <property type="project" value="InterPro"/>
</dbReference>
<sequence>MSSDVAIPPVFQRNVVGNWGADGQRWLTELPSVIDAVSRDWDLELGAPYALSFNWVAPVRRADGSAAVLKLGVPESGHLADEAAALESYAGHGAVRLLARDDDRGALLLEQSAPGTPASTLVPDHDEQATAAFVEVARRLHQAPSSGCPLPELATRGEAFSAHLRAHPDDRLLPRLLVERAARLFDELCATATDRVVLHGDLHHDNILRAEREPWLAIDPHGVIGDPGAEVGPLLYNPDPSRRDDNLLALVPARLEQVADGLRLPPERVVAWGFALCMLSEVWDVEGGGTSAGRALDVALTLLPHLP</sequence>
<dbReference type="InterPro" id="IPR006748">
    <property type="entry name" value="NH2Glyco/OHUrea_AB-resist_kin"/>
</dbReference>
<protein>
    <submittedName>
        <fullName evidence="1">Streptomycin 6-kinase</fullName>
    </submittedName>
</protein>
<keyword evidence="1" id="KW-0418">Kinase</keyword>
<dbReference type="OrthoDB" id="3638028at2"/>
<dbReference type="Pfam" id="PF04655">
    <property type="entry name" value="APH_6_hur"/>
    <property type="match status" value="1"/>
</dbReference>
<dbReference type="SUPFAM" id="SSF56112">
    <property type="entry name" value="Protein kinase-like (PK-like)"/>
    <property type="match status" value="1"/>
</dbReference>
<evidence type="ECO:0000313" key="1">
    <source>
        <dbReference type="EMBL" id="RKR92246.1"/>
    </source>
</evidence>
<dbReference type="EMBL" id="RBKT01000001">
    <property type="protein sequence ID" value="RKR92246.1"/>
    <property type="molecule type" value="Genomic_DNA"/>
</dbReference>
<dbReference type="InterPro" id="IPR011009">
    <property type="entry name" value="Kinase-like_dom_sf"/>
</dbReference>